<dbReference type="InterPro" id="IPR002081">
    <property type="entry name" value="Cryptochrome/DNA_photolyase_1"/>
</dbReference>
<feature type="site" description="Electron transfer via tryptophanyl radical" evidence="18">
    <location>
        <position position="386"/>
    </location>
</feature>
<comment type="cofactor">
    <cofactor evidence="1">
        <name>(6R)-5,10-methylene-5,6,7,8-tetrahydrofolate</name>
        <dbReference type="ChEBI" id="CHEBI:15636"/>
    </cofactor>
</comment>
<keyword evidence="9 19" id="KW-0157">Chromophore</keyword>
<dbReference type="InterPro" id="IPR036134">
    <property type="entry name" value="Crypto/Photolyase_FAD-like_sf"/>
</dbReference>
<evidence type="ECO:0000256" key="9">
    <source>
        <dbReference type="ARBA" id="ARBA00022991"/>
    </source>
</evidence>
<feature type="binding site" evidence="17">
    <location>
        <position position="275"/>
    </location>
    <ligand>
        <name>FAD</name>
        <dbReference type="ChEBI" id="CHEBI:57692"/>
    </ligand>
</feature>
<dbReference type="EC" id="4.1.99.3" evidence="4"/>
<comment type="similarity">
    <text evidence="19">Belongs to the DNA photolyase family.</text>
</comment>
<dbReference type="GO" id="GO:0071949">
    <property type="term" value="F:FAD binding"/>
    <property type="evidence" value="ECO:0007669"/>
    <property type="project" value="TreeGrafter"/>
</dbReference>
<evidence type="ECO:0000256" key="7">
    <source>
        <dbReference type="ARBA" id="ARBA00022763"/>
    </source>
</evidence>
<dbReference type="OrthoDB" id="9772484at2"/>
<evidence type="ECO:0000256" key="17">
    <source>
        <dbReference type="PIRSR" id="PIRSR602081-1"/>
    </source>
</evidence>
<dbReference type="AlphaFoldDB" id="A0A4D6Y875"/>
<dbReference type="RefSeq" id="WP_158338396.1">
    <property type="nucleotide sequence ID" value="NZ_CP034855.1"/>
</dbReference>
<evidence type="ECO:0000256" key="19">
    <source>
        <dbReference type="RuleBase" id="RU004182"/>
    </source>
</evidence>
<dbReference type="SUPFAM" id="SSF48173">
    <property type="entry name" value="Cryptochrome/photolyase FAD-binding domain"/>
    <property type="match status" value="1"/>
</dbReference>
<organism evidence="21 22">
    <name type="scientific">Buchnera aphidicola</name>
    <name type="common">Sitobion avenae</name>
    <dbReference type="NCBI Taxonomy" id="571428"/>
    <lineage>
        <taxon>Bacteria</taxon>
        <taxon>Pseudomonadati</taxon>
        <taxon>Pseudomonadota</taxon>
        <taxon>Gammaproteobacteria</taxon>
        <taxon>Enterobacterales</taxon>
        <taxon>Erwiniaceae</taxon>
        <taxon>Buchnera</taxon>
    </lineage>
</organism>
<protein>
    <recommendedName>
        <fullName evidence="5">Deoxyribodipyrimidine photo-lyase</fullName>
        <ecNumber evidence="4">4.1.99.3</ecNumber>
    </recommendedName>
    <alternativeName>
        <fullName evidence="13">DNA photolyase</fullName>
    </alternativeName>
    <alternativeName>
        <fullName evidence="16">Photoreactivating enzyme</fullName>
    </alternativeName>
</protein>
<evidence type="ECO:0000313" key="21">
    <source>
        <dbReference type="EMBL" id="QCI25509.1"/>
    </source>
</evidence>
<feature type="domain" description="Photolyase/cryptochrome alpha/beta" evidence="20">
    <location>
        <begin position="2"/>
        <end position="136"/>
    </location>
</feature>
<dbReference type="EMBL" id="CP034855">
    <property type="protein sequence ID" value="QCI25509.1"/>
    <property type="molecule type" value="Genomic_DNA"/>
</dbReference>
<keyword evidence="11" id="KW-0234">DNA repair</keyword>
<comment type="subunit">
    <text evidence="3">Monomer.</text>
</comment>
<evidence type="ECO:0000256" key="4">
    <source>
        <dbReference type="ARBA" id="ARBA00013149"/>
    </source>
</evidence>
<dbReference type="Proteomes" id="UP000298585">
    <property type="component" value="Chromosome"/>
</dbReference>
<comment type="cofactor">
    <cofactor evidence="17">
        <name>FAD</name>
        <dbReference type="ChEBI" id="CHEBI:57692"/>
    </cofactor>
    <text evidence="17">Binds 1 FAD per subunit.</text>
</comment>
<evidence type="ECO:0000256" key="15">
    <source>
        <dbReference type="ARBA" id="ARBA00059220"/>
    </source>
</evidence>
<accession>A0A4D6Y875</accession>
<feature type="site" description="Electron transfer via tryptophanyl radical" evidence="18">
    <location>
        <position position="310"/>
    </location>
</feature>
<reference evidence="21 22" key="1">
    <citation type="submission" date="2018-12" db="EMBL/GenBank/DDBJ databases">
        <authorList>
            <person name="Chong R.A."/>
        </authorList>
    </citation>
    <scope>NUCLEOTIDE SEQUENCE [LARGE SCALE GENOMIC DNA]</scope>
    <source>
        <strain evidence="21 22">Sav</strain>
    </source>
</reference>
<dbReference type="SUPFAM" id="SSF52425">
    <property type="entry name" value="Cryptochrome/photolyase, N-terminal domain"/>
    <property type="match status" value="1"/>
</dbReference>
<evidence type="ECO:0000259" key="20">
    <source>
        <dbReference type="PROSITE" id="PS51645"/>
    </source>
</evidence>
<dbReference type="PROSITE" id="PS00691">
    <property type="entry name" value="DNA_PHOTOLYASES_1_2"/>
    <property type="match status" value="1"/>
</dbReference>
<keyword evidence="8 17" id="KW-0274">FAD</keyword>
<dbReference type="PANTHER" id="PTHR11455:SF9">
    <property type="entry name" value="CRYPTOCHROME CIRCADIAN CLOCK 5 ISOFORM X1"/>
    <property type="match status" value="1"/>
</dbReference>
<evidence type="ECO:0000256" key="16">
    <source>
        <dbReference type="ARBA" id="ARBA00083107"/>
    </source>
</evidence>
<evidence type="ECO:0000256" key="11">
    <source>
        <dbReference type="ARBA" id="ARBA00023204"/>
    </source>
</evidence>
<name>A0A4D6Y875_9GAMM</name>
<keyword evidence="7" id="KW-0227">DNA damage</keyword>
<gene>
    <name evidence="21" type="ORF">D9V77_01500</name>
</gene>
<evidence type="ECO:0000256" key="8">
    <source>
        <dbReference type="ARBA" id="ARBA00022827"/>
    </source>
</evidence>
<evidence type="ECO:0000256" key="13">
    <source>
        <dbReference type="ARBA" id="ARBA00031671"/>
    </source>
</evidence>
<proteinExistence type="inferred from homology"/>
<evidence type="ECO:0000256" key="18">
    <source>
        <dbReference type="PIRSR" id="PIRSR602081-2"/>
    </source>
</evidence>
<dbReference type="Gene3D" id="1.10.579.10">
    <property type="entry name" value="DNA Cyclobutane Dipyrimidine Photolyase, subunit A, domain 3"/>
    <property type="match status" value="1"/>
</dbReference>
<evidence type="ECO:0000256" key="14">
    <source>
        <dbReference type="ARBA" id="ARBA00033999"/>
    </source>
</evidence>
<evidence type="ECO:0000256" key="12">
    <source>
        <dbReference type="ARBA" id="ARBA00023239"/>
    </source>
</evidence>
<keyword evidence="12 21" id="KW-0456">Lyase</keyword>
<evidence type="ECO:0000256" key="1">
    <source>
        <dbReference type="ARBA" id="ARBA00001932"/>
    </source>
</evidence>
<dbReference type="PANTHER" id="PTHR11455">
    <property type="entry name" value="CRYPTOCHROME"/>
    <property type="match status" value="1"/>
</dbReference>
<dbReference type="NCBIfam" id="NF007955">
    <property type="entry name" value="PRK10674.1"/>
    <property type="match status" value="1"/>
</dbReference>
<dbReference type="GO" id="GO:0003904">
    <property type="term" value="F:deoxyribodipyrimidine photo-lyase activity"/>
    <property type="evidence" value="ECO:0007669"/>
    <property type="project" value="UniProtKB-EC"/>
</dbReference>
<dbReference type="PRINTS" id="PR00147">
    <property type="entry name" value="DNAPHOTLYASE"/>
</dbReference>
<dbReference type="Gene3D" id="3.40.50.620">
    <property type="entry name" value="HUPs"/>
    <property type="match status" value="1"/>
</dbReference>
<dbReference type="PROSITE" id="PS00394">
    <property type="entry name" value="DNA_PHOTOLYASES_1_1"/>
    <property type="match status" value="1"/>
</dbReference>
<feature type="site" description="Electron transfer via tryptophanyl radical" evidence="18">
    <location>
        <position position="363"/>
    </location>
</feature>
<feature type="binding site" evidence="17">
    <location>
        <begin position="237"/>
        <end position="241"/>
    </location>
    <ligand>
        <name>FAD</name>
        <dbReference type="ChEBI" id="CHEBI:57692"/>
    </ligand>
</feature>
<feature type="binding site" evidence="17">
    <location>
        <begin position="278"/>
        <end position="285"/>
    </location>
    <ligand>
        <name>FAD</name>
        <dbReference type="ChEBI" id="CHEBI:57692"/>
    </ligand>
</feature>
<reference evidence="21 22" key="2">
    <citation type="submission" date="2019-05" db="EMBL/GenBank/DDBJ databases">
        <title>Genome evolution of the obligate endosymbiont Buchnera aphidicola.</title>
        <authorList>
            <person name="Moran N.A."/>
        </authorList>
    </citation>
    <scope>NUCLEOTIDE SEQUENCE [LARGE SCALE GENOMIC DNA]</scope>
    <source>
        <strain evidence="21 22">Sav</strain>
    </source>
</reference>
<dbReference type="InterPro" id="IPR005101">
    <property type="entry name" value="Cryptochr/Photolyase_FAD-bd"/>
</dbReference>
<comment type="function">
    <text evidence="15">Involved in repair of UV radiation-induced DNA damage. Catalyzes the light-dependent monomerization (300-600 nm) of cyclobutyl pyrimidine dimers (in cis-syn configuration), which are formed between adjacent bases on the same DNA strand upon exposure to ultraviolet radiation.</text>
</comment>
<comment type="similarity">
    <text evidence="2">Belongs to the DNA photolyase class-1 family.</text>
</comment>
<dbReference type="GO" id="GO:0003677">
    <property type="term" value="F:DNA binding"/>
    <property type="evidence" value="ECO:0007669"/>
    <property type="project" value="UniProtKB-KW"/>
</dbReference>
<evidence type="ECO:0000313" key="22">
    <source>
        <dbReference type="Proteomes" id="UP000298585"/>
    </source>
</evidence>
<dbReference type="FunFam" id="1.10.579.10:FF:000003">
    <property type="entry name" value="Deoxyribodipyrimidine photo-lyase"/>
    <property type="match status" value="1"/>
</dbReference>
<comment type="catalytic activity">
    <reaction evidence="14">
        <text>cyclobutadipyrimidine (in DNA) = 2 pyrimidine residues (in DNA).</text>
        <dbReference type="EC" id="4.1.99.3"/>
    </reaction>
</comment>
<dbReference type="Pfam" id="PF03441">
    <property type="entry name" value="FAD_binding_7"/>
    <property type="match status" value="1"/>
</dbReference>
<dbReference type="InterPro" id="IPR014729">
    <property type="entry name" value="Rossmann-like_a/b/a_fold"/>
</dbReference>
<dbReference type="PROSITE" id="PS51645">
    <property type="entry name" value="PHR_CRY_ALPHA_BETA"/>
    <property type="match status" value="1"/>
</dbReference>
<dbReference type="InterPro" id="IPR036155">
    <property type="entry name" value="Crypto/Photolyase_N_sf"/>
</dbReference>
<evidence type="ECO:0000256" key="5">
    <source>
        <dbReference type="ARBA" id="ARBA00014046"/>
    </source>
</evidence>
<feature type="binding site" evidence="17">
    <location>
        <begin position="376"/>
        <end position="378"/>
    </location>
    <ligand>
        <name>FAD</name>
        <dbReference type="ChEBI" id="CHEBI:57692"/>
    </ligand>
</feature>
<feature type="binding site" evidence="17">
    <location>
        <position position="225"/>
    </location>
    <ligand>
        <name>FAD</name>
        <dbReference type="ChEBI" id="CHEBI:57692"/>
    </ligand>
</feature>
<evidence type="ECO:0000256" key="10">
    <source>
        <dbReference type="ARBA" id="ARBA00023125"/>
    </source>
</evidence>
<dbReference type="Gene3D" id="1.25.40.80">
    <property type="match status" value="1"/>
</dbReference>
<keyword evidence="6 17" id="KW-0285">Flavoprotein</keyword>
<dbReference type="GO" id="GO:0009416">
    <property type="term" value="P:response to light stimulus"/>
    <property type="evidence" value="ECO:0007669"/>
    <property type="project" value="TreeGrafter"/>
</dbReference>
<evidence type="ECO:0000256" key="2">
    <source>
        <dbReference type="ARBA" id="ARBA00005862"/>
    </source>
</evidence>
<sequence>MQNNLIWFRNDLRLHDNTALHHACNSNEDKVIGLFIATPKQWSDHSMSQKKKSFIYSHLLSLQKELLKLNIILYYYESTDFLNSIEYLLYFCEKHKIKNLFYNYQYEINERNRDVLLKKKLSEKGFIIKGFHDNIFFSEKKIKNHKNETYKVFTFFKKKVIKNLNDNIPQCFPVPLKRKPDKDIFSMFKSLKHLSLHFDKNIFPVGEKKAIDRLKNFYIHKIDDYASKRNFPFLESTSMLSPYLSSGIISSRYCLMMLLKIKNDFSSNILLTSSWFNQILWRDFYYHLLIGFPKISKFQALVAWEEEIPWVNNIKHFNAWKEGCTGFPIIDAGMRQLNQLGWMHNRLRMITSSFLVKNLLINWRKGEKYFMSNLIDGDLALNNGGWQWSASVGCDSVPYFRMFNPLNQSIIFDMSGDFIKKFIPELKHVPNHYIHEPHRWSKEKNIKLDYPVPIINYNDSRKKFLLTFNQARLKFKKRLNTYE</sequence>
<dbReference type="InterPro" id="IPR018394">
    <property type="entry name" value="DNA_photolyase_1_CS_C"/>
</dbReference>
<dbReference type="InterPro" id="IPR006050">
    <property type="entry name" value="DNA_photolyase_N"/>
</dbReference>
<dbReference type="Pfam" id="PF00875">
    <property type="entry name" value="DNA_photolyase"/>
    <property type="match status" value="1"/>
</dbReference>
<keyword evidence="10" id="KW-0238">DNA-binding</keyword>
<dbReference type="GO" id="GO:0000719">
    <property type="term" value="P:photoreactive repair"/>
    <property type="evidence" value="ECO:0007669"/>
    <property type="project" value="UniProtKB-ARBA"/>
</dbReference>
<evidence type="ECO:0000256" key="3">
    <source>
        <dbReference type="ARBA" id="ARBA00011245"/>
    </source>
</evidence>
<evidence type="ECO:0000256" key="6">
    <source>
        <dbReference type="ARBA" id="ARBA00022630"/>
    </source>
</evidence>